<dbReference type="KEGG" id="iag:Igag_1043"/>
<accession>E0SNR1</accession>
<reference evidence="1 2" key="1">
    <citation type="journal article" date="2010" name="Stand. Genomic Sci.">
        <title>Complete genome sequence of Ignisphaera aggregans type strain (AQ1.S1).</title>
        <authorList>
            <person name="Goker M."/>
            <person name="Held B."/>
            <person name="Lapidus A."/>
            <person name="Nolan M."/>
            <person name="Spring S."/>
            <person name="Yasawong M."/>
            <person name="Lucas S."/>
            <person name="Glavina Del Rio T."/>
            <person name="Tice H."/>
            <person name="Cheng J.F."/>
            <person name="Goodwin L."/>
            <person name="Tapia R."/>
            <person name="Pitluck S."/>
            <person name="Liolios K."/>
            <person name="Ivanova N."/>
            <person name="Mavromatis K."/>
            <person name="Mikhailova N."/>
            <person name="Pati A."/>
            <person name="Chen A."/>
            <person name="Palaniappan K."/>
            <person name="Brambilla E."/>
            <person name="Land M."/>
            <person name="Hauser L."/>
            <person name="Chang Y.J."/>
            <person name="Jeffries C.D."/>
            <person name="Brettin T."/>
            <person name="Detter J.C."/>
            <person name="Han C."/>
            <person name="Rohde M."/>
            <person name="Sikorski J."/>
            <person name="Woyke T."/>
            <person name="Bristow J."/>
            <person name="Eisen J.A."/>
            <person name="Markowitz V."/>
            <person name="Hugenholtz P."/>
            <person name="Kyrpides N.C."/>
            <person name="Klenk H.P."/>
        </authorList>
    </citation>
    <scope>NUCLEOTIDE SEQUENCE [LARGE SCALE GENOMIC DNA]</scope>
    <source>
        <strain evidence="2">DSM 17230 / JCM 13409 / AQ1.S1</strain>
    </source>
</reference>
<dbReference type="PANTHER" id="PTHR40734:SF1">
    <property type="entry name" value="DNA-BINDING PROTEIN"/>
    <property type="match status" value="1"/>
</dbReference>
<dbReference type="InterPro" id="IPR007003">
    <property type="entry name" value="DUF655"/>
</dbReference>
<protein>
    <recommendedName>
        <fullName evidence="3">DUF655 domain-containing protein</fullName>
    </recommendedName>
</protein>
<dbReference type="SUPFAM" id="SSF160975">
    <property type="entry name" value="AF1531-like"/>
    <property type="match status" value="1"/>
</dbReference>
<organism evidence="1 2">
    <name type="scientific">Ignisphaera aggregans (strain DSM 17230 / JCM 13409 / AQ1.S1)</name>
    <dbReference type="NCBI Taxonomy" id="583356"/>
    <lineage>
        <taxon>Archaea</taxon>
        <taxon>Thermoproteota</taxon>
        <taxon>Thermoprotei</taxon>
        <taxon>Desulfurococcales</taxon>
        <taxon>Desulfurococcaceae</taxon>
        <taxon>Ignisphaera</taxon>
    </lineage>
</organism>
<evidence type="ECO:0000313" key="2">
    <source>
        <dbReference type="Proteomes" id="UP000001304"/>
    </source>
</evidence>
<dbReference type="Pfam" id="PF04919">
    <property type="entry name" value="DUF655"/>
    <property type="match status" value="1"/>
</dbReference>
<dbReference type="BioCyc" id="IAGG583356:GHAH-1025-MONOMER"/>
<proteinExistence type="predicted"/>
<evidence type="ECO:0000313" key="1">
    <source>
        <dbReference type="EMBL" id="ADM27857.1"/>
    </source>
</evidence>
<dbReference type="PANTHER" id="PTHR40734">
    <property type="entry name" value="TRNA-SPECIFIC ADENOSINE DEAMINASE-RELATED"/>
    <property type="match status" value="1"/>
</dbReference>
<dbReference type="Proteomes" id="UP000001304">
    <property type="component" value="Chromosome"/>
</dbReference>
<dbReference type="AlphaFoldDB" id="E0SNR1"/>
<evidence type="ECO:0008006" key="3">
    <source>
        <dbReference type="Google" id="ProtNLM"/>
    </source>
</evidence>
<dbReference type="EMBL" id="CP002098">
    <property type="protein sequence ID" value="ADM27857.1"/>
    <property type="molecule type" value="Genomic_DNA"/>
</dbReference>
<sequence>MRPRPRRHFIPDEFAVILDYMPMGNPYDKHSQHRISPIAQGIGTKFFTLVEIVPMKNSTLVIGERIPLSFSPREPGHRVFDRLLYEDLTTIARENLEKTVRRIVEEKERVFVEFFNVAEAINIRMHSLELIPGIGKKTLAMILEERKKKKFDSFDDIRKRLKINDPAKLFVDRIILELQRTEKYYLFVEPYPPSPEYRFLNYLELLYSRTGYNEPW</sequence>
<gene>
    <name evidence="1" type="ordered locus">Igag_1043</name>
</gene>
<dbReference type="STRING" id="583356.Igag_1043"/>
<dbReference type="HOGENOM" id="CLU_076814_1_0_2"/>
<dbReference type="Gene3D" id="1.10.150.280">
    <property type="entry name" value="AF1531-like domain"/>
    <property type="match status" value="1"/>
</dbReference>
<dbReference type="Gene3D" id="2.40.50.140">
    <property type="entry name" value="Nucleic acid-binding proteins"/>
    <property type="match status" value="1"/>
</dbReference>
<dbReference type="InterPro" id="IPR012340">
    <property type="entry name" value="NA-bd_OB-fold"/>
</dbReference>
<keyword evidence="2" id="KW-1185">Reference proteome</keyword>
<name>E0SNR1_IGNAA</name>